<protein>
    <submittedName>
        <fullName evidence="2">Uncharacterized protein</fullName>
    </submittedName>
</protein>
<feature type="non-terminal residue" evidence="2">
    <location>
        <position position="1"/>
    </location>
</feature>
<evidence type="ECO:0000313" key="3">
    <source>
        <dbReference type="Proteomes" id="UP000708208"/>
    </source>
</evidence>
<comment type="caution">
    <text evidence="2">The sequence shown here is derived from an EMBL/GenBank/DDBJ whole genome shotgun (WGS) entry which is preliminary data.</text>
</comment>
<reference evidence="2" key="1">
    <citation type="submission" date="2021-06" db="EMBL/GenBank/DDBJ databases">
        <authorList>
            <person name="Hodson N. C."/>
            <person name="Mongue J. A."/>
            <person name="Jaron S. K."/>
        </authorList>
    </citation>
    <scope>NUCLEOTIDE SEQUENCE</scope>
</reference>
<keyword evidence="3" id="KW-1185">Reference proteome</keyword>
<accession>A0A8J2NPJ5</accession>
<name>A0A8J2NPJ5_9HEXA</name>
<sequence>RSYTKRSPLLSVAPELGNRTASGNKANLHEK</sequence>
<gene>
    <name evidence="2" type="ORF">AFUS01_LOCUS10169</name>
</gene>
<dbReference type="AlphaFoldDB" id="A0A8J2NPJ5"/>
<dbReference type="EMBL" id="CAJVCH010075198">
    <property type="protein sequence ID" value="CAG7720916.1"/>
    <property type="molecule type" value="Genomic_DNA"/>
</dbReference>
<evidence type="ECO:0000256" key="1">
    <source>
        <dbReference type="SAM" id="MobiDB-lite"/>
    </source>
</evidence>
<proteinExistence type="predicted"/>
<feature type="region of interest" description="Disordered" evidence="1">
    <location>
        <begin position="1"/>
        <end position="31"/>
    </location>
</feature>
<dbReference type="Proteomes" id="UP000708208">
    <property type="component" value="Unassembled WGS sequence"/>
</dbReference>
<evidence type="ECO:0000313" key="2">
    <source>
        <dbReference type="EMBL" id="CAG7720916.1"/>
    </source>
</evidence>
<organism evidence="2 3">
    <name type="scientific">Allacma fusca</name>
    <dbReference type="NCBI Taxonomy" id="39272"/>
    <lineage>
        <taxon>Eukaryota</taxon>
        <taxon>Metazoa</taxon>
        <taxon>Ecdysozoa</taxon>
        <taxon>Arthropoda</taxon>
        <taxon>Hexapoda</taxon>
        <taxon>Collembola</taxon>
        <taxon>Symphypleona</taxon>
        <taxon>Sminthuridae</taxon>
        <taxon>Allacma</taxon>
    </lineage>
</organism>